<dbReference type="EMBL" id="CP018082">
    <property type="protein sequence ID" value="APE36162.1"/>
    <property type="molecule type" value="Genomic_DNA"/>
</dbReference>
<sequence>MKTRLNCPCGVSIQGTDEDDLIKKTQAHLAENHPGHDYTPDEILFIAY</sequence>
<keyword evidence="2" id="KW-1185">Reference proteome</keyword>
<evidence type="ECO:0000313" key="1">
    <source>
        <dbReference type="EMBL" id="APE36162.1"/>
    </source>
</evidence>
<reference evidence="1" key="1">
    <citation type="submission" date="2016-11" db="EMBL/GenBank/DDBJ databases">
        <authorList>
            <person name="Jaros S."/>
            <person name="Januszkiewicz K."/>
            <person name="Wedrychowicz H."/>
        </authorList>
    </citation>
    <scope>NUCLEOTIDE SEQUENCE [LARGE SCALE GENOMIC DNA]</scope>
    <source>
        <strain evidence="1">Y48</strain>
    </source>
</reference>
<dbReference type="Pfam" id="PF06348">
    <property type="entry name" value="DUF1059"/>
    <property type="match status" value="1"/>
</dbReference>
<dbReference type="RefSeq" id="WP_071929346.1">
    <property type="nucleotide sequence ID" value="NZ_CP018082.1"/>
</dbReference>
<proteinExistence type="predicted"/>
<name>A0A1J0VVY7_9NOCA</name>
<dbReference type="AlphaFoldDB" id="A0A1J0VVY7"/>
<protein>
    <submittedName>
        <fullName evidence="1">DUF1059 domain-containing protein</fullName>
    </submittedName>
</protein>
<evidence type="ECO:0000313" key="2">
    <source>
        <dbReference type="Proteomes" id="UP000183810"/>
    </source>
</evidence>
<dbReference type="Proteomes" id="UP000183810">
    <property type="component" value="Chromosome"/>
</dbReference>
<gene>
    <name evidence="1" type="ORF">BOX37_22030</name>
</gene>
<dbReference type="OrthoDB" id="5244574at2"/>
<organism evidence="1 2">
    <name type="scientific">Nocardia mangyaensis</name>
    <dbReference type="NCBI Taxonomy" id="2213200"/>
    <lineage>
        <taxon>Bacteria</taxon>
        <taxon>Bacillati</taxon>
        <taxon>Actinomycetota</taxon>
        <taxon>Actinomycetes</taxon>
        <taxon>Mycobacteriales</taxon>
        <taxon>Nocardiaceae</taxon>
        <taxon>Nocardia</taxon>
    </lineage>
</organism>
<accession>A0A1J0VVY7</accession>
<dbReference type="InterPro" id="IPR009409">
    <property type="entry name" value="DUF1059"/>
</dbReference>
<dbReference type="KEGG" id="nsl:BOX37_22030"/>